<dbReference type="VEuPathDB" id="TrichDB:TVAGG3_0838590"/>
<reference evidence="1" key="2">
    <citation type="journal article" date="2007" name="Science">
        <title>Draft genome sequence of the sexually transmitted pathogen Trichomonas vaginalis.</title>
        <authorList>
            <person name="Carlton J.M."/>
            <person name="Hirt R.P."/>
            <person name="Silva J.C."/>
            <person name="Delcher A.L."/>
            <person name="Schatz M."/>
            <person name="Zhao Q."/>
            <person name="Wortman J.R."/>
            <person name="Bidwell S.L."/>
            <person name="Alsmark U.C.M."/>
            <person name="Besteiro S."/>
            <person name="Sicheritz-Ponten T."/>
            <person name="Noel C.J."/>
            <person name="Dacks J.B."/>
            <person name="Foster P.G."/>
            <person name="Simillion C."/>
            <person name="Van de Peer Y."/>
            <person name="Miranda-Saavedra D."/>
            <person name="Barton G.J."/>
            <person name="Westrop G.D."/>
            <person name="Mueller S."/>
            <person name="Dessi D."/>
            <person name="Fiori P.L."/>
            <person name="Ren Q."/>
            <person name="Paulsen I."/>
            <person name="Zhang H."/>
            <person name="Bastida-Corcuera F.D."/>
            <person name="Simoes-Barbosa A."/>
            <person name="Brown M.T."/>
            <person name="Hayes R.D."/>
            <person name="Mukherjee M."/>
            <person name="Okumura C.Y."/>
            <person name="Schneider R."/>
            <person name="Smith A.J."/>
            <person name="Vanacova S."/>
            <person name="Villalvazo M."/>
            <person name="Haas B.J."/>
            <person name="Pertea M."/>
            <person name="Feldblyum T.V."/>
            <person name="Utterback T.R."/>
            <person name="Shu C.L."/>
            <person name="Osoegawa K."/>
            <person name="de Jong P.J."/>
            <person name="Hrdy I."/>
            <person name="Horvathova L."/>
            <person name="Zubacova Z."/>
            <person name="Dolezal P."/>
            <person name="Malik S.B."/>
            <person name="Logsdon J.M. Jr."/>
            <person name="Henze K."/>
            <person name="Gupta A."/>
            <person name="Wang C.C."/>
            <person name="Dunne R.L."/>
            <person name="Upcroft J.A."/>
            <person name="Upcroft P."/>
            <person name="White O."/>
            <person name="Salzberg S.L."/>
            <person name="Tang P."/>
            <person name="Chiu C.-H."/>
            <person name="Lee Y.-S."/>
            <person name="Embley T.M."/>
            <person name="Coombs G.H."/>
            <person name="Mottram J.C."/>
            <person name="Tachezy J."/>
            <person name="Fraser-Liggett C.M."/>
            <person name="Johnson P.J."/>
        </authorList>
    </citation>
    <scope>NUCLEOTIDE SEQUENCE [LARGE SCALE GENOMIC DNA]</scope>
    <source>
        <strain evidence="1">G3</strain>
    </source>
</reference>
<gene>
    <name evidence="1" type="ORF">TVAG_100100</name>
</gene>
<dbReference type="SUPFAM" id="SSF49785">
    <property type="entry name" value="Galactose-binding domain-like"/>
    <property type="match status" value="1"/>
</dbReference>
<dbReference type="Gene3D" id="2.60.120.260">
    <property type="entry name" value="Galactose-binding domain-like"/>
    <property type="match status" value="1"/>
</dbReference>
<dbReference type="KEGG" id="tva:4764853"/>
<proteinExistence type="predicted"/>
<name>A2EK76_TRIV3</name>
<evidence type="ECO:0000313" key="2">
    <source>
        <dbReference type="Proteomes" id="UP000001542"/>
    </source>
</evidence>
<dbReference type="VEuPathDB" id="TrichDB:TVAG_100100"/>
<evidence type="ECO:0000313" key="1">
    <source>
        <dbReference type="EMBL" id="EAY06969.1"/>
    </source>
</evidence>
<sequence>MSKFSIKELLTVAPSKFEDGLVQTILKSNDLFNNDYFSLEASKESKLKCLLEYAFDKDTKTYYFTEDKDPHLEFIFKGVFNLSGLVIHCIYNPYIKDFDVVGSKDGRQYNLIYSYRSISDELYGNRKLFECNQSEFYKRIRINFLRDSLKQITGSMFELDIFGAFLRVAIPSCILQNELSLGYVSHIISFILIIT</sequence>
<organism evidence="1 2">
    <name type="scientific">Trichomonas vaginalis (strain ATCC PRA-98 / G3)</name>
    <dbReference type="NCBI Taxonomy" id="412133"/>
    <lineage>
        <taxon>Eukaryota</taxon>
        <taxon>Metamonada</taxon>
        <taxon>Parabasalia</taxon>
        <taxon>Trichomonadida</taxon>
        <taxon>Trichomonadidae</taxon>
        <taxon>Trichomonas</taxon>
    </lineage>
</organism>
<dbReference type="EMBL" id="DS113411">
    <property type="protein sequence ID" value="EAY06969.1"/>
    <property type="molecule type" value="Genomic_DNA"/>
</dbReference>
<reference evidence="1" key="1">
    <citation type="submission" date="2006-10" db="EMBL/GenBank/DDBJ databases">
        <authorList>
            <person name="Amadeo P."/>
            <person name="Zhao Q."/>
            <person name="Wortman J."/>
            <person name="Fraser-Liggett C."/>
            <person name="Carlton J."/>
        </authorList>
    </citation>
    <scope>NUCLEOTIDE SEQUENCE</scope>
    <source>
        <strain evidence="1">G3</strain>
    </source>
</reference>
<dbReference type="SMR" id="A2EK76"/>
<protein>
    <submittedName>
        <fullName evidence="1">Uncharacterized protein</fullName>
    </submittedName>
</protein>
<accession>A2EK76</accession>
<dbReference type="RefSeq" id="XP_001319192.1">
    <property type="nucleotide sequence ID" value="XM_001319157.1"/>
</dbReference>
<dbReference type="Proteomes" id="UP000001542">
    <property type="component" value="Unassembled WGS sequence"/>
</dbReference>
<dbReference type="InterPro" id="IPR008979">
    <property type="entry name" value="Galactose-bd-like_sf"/>
</dbReference>
<dbReference type="AlphaFoldDB" id="A2EK76"/>
<keyword evidence="2" id="KW-1185">Reference proteome</keyword>
<dbReference type="InParanoid" id="A2EK76"/>